<proteinExistence type="predicted"/>
<gene>
    <name evidence="3" type="ORF">RRG08_048886</name>
</gene>
<evidence type="ECO:0000313" key="3">
    <source>
        <dbReference type="EMBL" id="KAK3756840.1"/>
    </source>
</evidence>
<name>A0AAE1D4T5_9GAST</name>
<accession>A0AAE1D4T5</accession>
<keyword evidence="4" id="KW-1185">Reference proteome</keyword>
<evidence type="ECO:0000313" key="4">
    <source>
        <dbReference type="Proteomes" id="UP001283361"/>
    </source>
</evidence>
<evidence type="ECO:0000256" key="1">
    <source>
        <dbReference type="SAM" id="MobiDB-lite"/>
    </source>
</evidence>
<organism evidence="3 4">
    <name type="scientific">Elysia crispata</name>
    <name type="common">lettuce slug</name>
    <dbReference type="NCBI Taxonomy" id="231223"/>
    <lineage>
        <taxon>Eukaryota</taxon>
        <taxon>Metazoa</taxon>
        <taxon>Spiralia</taxon>
        <taxon>Lophotrochozoa</taxon>
        <taxon>Mollusca</taxon>
        <taxon>Gastropoda</taxon>
        <taxon>Heterobranchia</taxon>
        <taxon>Euthyneura</taxon>
        <taxon>Panpulmonata</taxon>
        <taxon>Sacoglossa</taxon>
        <taxon>Placobranchoidea</taxon>
        <taxon>Plakobranchidae</taxon>
        <taxon>Elysia</taxon>
    </lineage>
</organism>
<dbReference type="Proteomes" id="UP001283361">
    <property type="component" value="Unassembled WGS sequence"/>
</dbReference>
<sequence>MFLCCLYDLVMANPSCFRLLPILSSAFSQTIALWLFPNVAVICLDLTSYCYWKLKLSKPPKQSNTHKQPHLVTFNQSTALGNRHSQKEAVSQTHSPESHRTTLAGRTGVKQDREDLV</sequence>
<feature type="region of interest" description="Disordered" evidence="1">
    <location>
        <begin position="77"/>
        <end position="117"/>
    </location>
</feature>
<feature type="transmembrane region" description="Helical" evidence="2">
    <location>
        <begin position="31"/>
        <end position="52"/>
    </location>
</feature>
<protein>
    <submittedName>
        <fullName evidence="3">Uncharacterized protein</fullName>
    </submittedName>
</protein>
<keyword evidence="2" id="KW-1133">Transmembrane helix</keyword>
<comment type="caution">
    <text evidence="3">The sequence shown here is derived from an EMBL/GenBank/DDBJ whole genome shotgun (WGS) entry which is preliminary data.</text>
</comment>
<keyword evidence="2" id="KW-0472">Membrane</keyword>
<keyword evidence="2" id="KW-0812">Transmembrane</keyword>
<evidence type="ECO:0000256" key="2">
    <source>
        <dbReference type="SAM" id="Phobius"/>
    </source>
</evidence>
<dbReference type="EMBL" id="JAWDGP010005460">
    <property type="protein sequence ID" value="KAK3756840.1"/>
    <property type="molecule type" value="Genomic_DNA"/>
</dbReference>
<dbReference type="AlphaFoldDB" id="A0AAE1D4T5"/>
<reference evidence="3" key="1">
    <citation type="journal article" date="2023" name="G3 (Bethesda)">
        <title>A reference genome for the long-term kleptoplast-retaining sea slug Elysia crispata morphotype clarki.</title>
        <authorList>
            <person name="Eastman K.E."/>
            <person name="Pendleton A.L."/>
            <person name="Shaikh M.A."/>
            <person name="Suttiyut T."/>
            <person name="Ogas R."/>
            <person name="Tomko P."/>
            <person name="Gavelis G."/>
            <person name="Widhalm J.R."/>
            <person name="Wisecaver J.H."/>
        </authorList>
    </citation>
    <scope>NUCLEOTIDE SEQUENCE</scope>
    <source>
        <strain evidence="3">ECLA1</strain>
    </source>
</reference>